<organism evidence="1 2">
    <name type="scientific">Camellia lanceoleosa</name>
    <dbReference type="NCBI Taxonomy" id="1840588"/>
    <lineage>
        <taxon>Eukaryota</taxon>
        <taxon>Viridiplantae</taxon>
        <taxon>Streptophyta</taxon>
        <taxon>Embryophyta</taxon>
        <taxon>Tracheophyta</taxon>
        <taxon>Spermatophyta</taxon>
        <taxon>Magnoliopsida</taxon>
        <taxon>eudicotyledons</taxon>
        <taxon>Gunneridae</taxon>
        <taxon>Pentapetalae</taxon>
        <taxon>asterids</taxon>
        <taxon>Ericales</taxon>
        <taxon>Theaceae</taxon>
        <taxon>Camellia</taxon>
    </lineage>
</organism>
<protein>
    <submittedName>
        <fullName evidence="1">Uncharacterized protein</fullName>
    </submittedName>
</protein>
<name>A0ACC0HHH1_9ERIC</name>
<dbReference type="EMBL" id="CM045762">
    <property type="protein sequence ID" value="KAI8011982.1"/>
    <property type="molecule type" value="Genomic_DNA"/>
</dbReference>
<dbReference type="Proteomes" id="UP001060215">
    <property type="component" value="Chromosome 5"/>
</dbReference>
<gene>
    <name evidence="1" type="ORF">LOK49_LG06G00623</name>
</gene>
<evidence type="ECO:0000313" key="2">
    <source>
        <dbReference type="Proteomes" id="UP001060215"/>
    </source>
</evidence>
<accession>A0ACC0HHH1</accession>
<sequence>MHLQFCEASKILRRNDAKILTNFVHLGKGLLLSPEASLKADCNQLLCCRDEYHHYYTMLSMSRLTKLKKLSFNSQESY</sequence>
<keyword evidence="2" id="KW-1185">Reference proteome</keyword>
<evidence type="ECO:0000313" key="1">
    <source>
        <dbReference type="EMBL" id="KAI8011982.1"/>
    </source>
</evidence>
<reference evidence="1 2" key="1">
    <citation type="journal article" date="2022" name="Plant J.">
        <title>Chromosome-level genome of Camellia lanceoleosa provides a valuable resource for understanding genome evolution and self-incompatibility.</title>
        <authorList>
            <person name="Gong W."/>
            <person name="Xiao S."/>
            <person name="Wang L."/>
            <person name="Liao Z."/>
            <person name="Chang Y."/>
            <person name="Mo W."/>
            <person name="Hu G."/>
            <person name="Li W."/>
            <person name="Zhao G."/>
            <person name="Zhu H."/>
            <person name="Hu X."/>
            <person name="Ji K."/>
            <person name="Xiang X."/>
            <person name="Song Q."/>
            <person name="Yuan D."/>
            <person name="Jin S."/>
            <person name="Zhang L."/>
        </authorList>
    </citation>
    <scope>NUCLEOTIDE SEQUENCE [LARGE SCALE GENOMIC DNA]</scope>
    <source>
        <strain evidence="1">SQ_2022a</strain>
    </source>
</reference>
<proteinExistence type="predicted"/>
<comment type="caution">
    <text evidence="1">The sequence shown here is derived from an EMBL/GenBank/DDBJ whole genome shotgun (WGS) entry which is preliminary data.</text>
</comment>